<evidence type="ECO:0000259" key="1">
    <source>
        <dbReference type="PROSITE" id="PS51707"/>
    </source>
</evidence>
<dbReference type="SUPFAM" id="SSF55154">
    <property type="entry name" value="CYTH-like phosphatases"/>
    <property type="match status" value="1"/>
</dbReference>
<dbReference type="Gene3D" id="2.40.320.10">
    <property type="entry name" value="Hypothetical Protein Pfu-838710-001"/>
    <property type="match status" value="1"/>
</dbReference>
<evidence type="ECO:0000313" key="2">
    <source>
        <dbReference type="EMBL" id="MEK8025401.1"/>
    </source>
</evidence>
<feature type="domain" description="CYTH" evidence="1">
    <location>
        <begin position="2"/>
        <end position="221"/>
    </location>
</feature>
<dbReference type="PANTHER" id="PTHR39569:SF1">
    <property type="entry name" value="INORGANIC TRIPHOSPHATASE"/>
    <property type="match status" value="1"/>
</dbReference>
<comment type="caution">
    <text evidence="2">The sequence shown here is derived from an EMBL/GenBank/DDBJ whole genome shotgun (WGS) entry which is preliminary data.</text>
</comment>
<dbReference type="PROSITE" id="PS51707">
    <property type="entry name" value="CYTH"/>
    <property type="match status" value="1"/>
</dbReference>
<dbReference type="EMBL" id="JBBUTF010000004">
    <property type="protein sequence ID" value="MEK8025401.1"/>
    <property type="molecule type" value="Genomic_DNA"/>
</dbReference>
<dbReference type="SMART" id="SM01118">
    <property type="entry name" value="CYTH"/>
    <property type="match status" value="1"/>
</dbReference>
<reference evidence="2 3" key="1">
    <citation type="submission" date="2024-04" db="EMBL/GenBank/DDBJ databases">
        <title>Novel species of the genus Ideonella isolated from streams.</title>
        <authorList>
            <person name="Lu H."/>
        </authorList>
    </citation>
    <scope>NUCLEOTIDE SEQUENCE [LARGE SCALE GENOMIC DNA]</scope>
    <source>
        <strain evidence="2 3">BYS139W</strain>
    </source>
</reference>
<evidence type="ECO:0000313" key="3">
    <source>
        <dbReference type="Proteomes" id="UP001368500"/>
    </source>
</evidence>
<dbReference type="Pfam" id="PF01928">
    <property type="entry name" value="CYTH"/>
    <property type="match status" value="1"/>
</dbReference>
<organism evidence="2 3">
    <name type="scientific">Pseudaquabacterium rugosum</name>
    <dbReference type="NCBI Taxonomy" id="2984194"/>
    <lineage>
        <taxon>Bacteria</taxon>
        <taxon>Pseudomonadati</taxon>
        <taxon>Pseudomonadota</taxon>
        <taxon>Betaproteobacteria</taxon>
        <taxon>Burkholderiales</taxon>
        <taxon>Sphaerotilaceae</taxon>
        <taxon>Pseudaquabacterium</taxon>
    </lineage>
</organism>
<proteinExistence type="predicted"/>
<name>A0ABU9B6Q7_9BURK</name>
<keyword evidence="3" id="KW-1185">Reference proteome</keyword>
<dbReference type="InterPro" id="IPR023577">
    <property type="entry name" value="CYTH_domain"/>
</dbReference>
<accession>A0ABU9B6Q7</accession>
<dbReference type="InterPro" id="IPR033469">
    <property type="entry name" value="CYTH-like_dom_sf"/>
</dbReference>
<protein>
    <submittedName>
        <fullName evidence="2">CYTH domain-containing protein</fullName>
    </submittedName>
</protein>
<dbReference type="RefSeq" id="WP_341373183.1">
    <property type="nucleotide sequence ID" value="NZ_JBBUTF010000004.1"/>
</dbReference>
<dbReference type="PANTHER" id="PTHR39569">
    <property type="entry name" value="INORGANIC TRIPHOSPHATASE"/>
    <property type="match status" value="1"/>
</dbReference>
<dbReference type="Proteomes" id="UP001368500">
    <property type="component" value="Unassembled WGS sequence"/>
</dbReference>
<gene>
    <name evidence="2" type="ORF">AACH11_05450</name>
</gene>
<dbReference type="InterPro" id="IPR039013">
    <property type="entry name" value="YgiF"/>
</dbReference>
<sequence length="335" mass="34854">MSIELELKFRLPAGALERVRAALQAGDLAGACGPAAVLRLAACYLDTADRALARARAALRVRLEGEVWVQTLKAEGALPLERLEHEVRLDAPADGPVPAVDPARHDGHPAGARLRAVLGGGAAAGGAAALPPLRERYRTDVRRTLRTLRHQGATIELALDEGWLSAADGQRRAPIEELEFELKDGPVAALLDLCAQWAEAHGLWLDVRSKSERGHLLAEGLAHSPPPALPAAGAPLAAWLRPLLACASVLADGAAAGHHAVWAQAWITAAQGPAVDALQPLRAALESVSSVPGVATEIAPAAAADPSTLARALRAPQVQRAWLALLGAAAARTPD</sequence>